<dbReference type="Proteomes" id="UP000298631">
    <property type="component" value="Plasmid unnamed1"/>
</dbReference>
<evidence type="ECO:0000313" key="2">
    <source>
        <dbReference type="Proteomes" id="UP000298631"/>
    </source>
</evidence>
<dbReference type="RefSeq" id="WP_137194766.1">
    <property type="nucleotide sequence ID" value="NZ_CP039965.1"/>
</dbReference>
<gene>
    <name evidence="1" type="ORF">EOK75_14245</name>
</gene>
<proteinExistence type="predicted"/>
<organism evidence="1 2">
    <name type="scientific">Pseudorhodobacter turbinis</name>
    <dbReference type="NCBI Taxonomy" id="2500533"/>
    <lineage>
        <taxon>Bacteria</taxon>
        <taxon>Pseudomonadati</taxon>
        <taxon>Pseudomonadota</taxon>
        <taxon>Alphaproteobacteria</taxon>
        <taxon>Rhodobacterales</taxon>
        <taxon>Paracoccaceae</taxon>
        <taxon>Pseudorhodobacter</taxon>
    </lineage>
</organism>
<keyword evidence="1" id="KW-0614">Plasmid</keyword>
<dbReference type="OrthoDB" id="7605604at2"/>
<evidence type="ECO:0008006" key="3">
    <source>
        <dbReference type="Google" id="ProtNLM"/>
    </source>
</evidence>
<dbReference type="KEGG" id="pseb:EOK75_14245"/>
<sequence>MKPTEIELKILGEFIGDECEQVGKVSRVNDQIWFDMAEKGWIEPCENDEGFRITRLGIQIRENE</sequence>
<dbReference type="AlphaFoldDB" id="A0A4P8EIY3"/>
<evidence type="ECO:0000313" key="1">
    <source>
        <dbReference type="EMBL" id="QCO56956.1"/>
    </source>
</evidence>
<reference evidence="1 2" key="1">
    <citation type="submission" date="2019-05" db="EMBL/GenBank/DDBJ databases">
        <title>Pseudorhodobacter turbinis sp. nov., isolated from the gut of the Korean turban shell.</title>
        <authorList>
            <person name="Jeong Y.-S."/>
            <person name="Kang W.-R."/>
            <person name="Bae J.-W."/>
        </authorList>
    </citation>
    <scope>NUCLEOTIDE SEQUENCE [LARGE SCALE GENOMIC DNA]</scope>
    <source>
        <strain evidence="1 2">S12M18</strain>
        <plasmid evidence="1 2">unnamed1</plasmid>
    </source>
</reference>
<dbReference type="EMBL" id="CP039965">
    <property type="protein sequence ID" value="QCO56956.1"/>
    <property type="molecule type" value="Genomic_DNA"/>
</dbReference>
<accession>A0A4P8EIY3</accession>
<keyword evidence="2" id="KW-1185">Reference proteome</keyword>
<protein>
    <recommendedName>
        <fullName evidence="3">DUF3253 domain-containing protein</fullName>
    </recommendedName>
</protein>
<geneLocation type="plasmid" evidence="1 2">
    <name>unnamed1</name>
</geneLocation>
<name>A0A4P8EIY3_9RHOB</name>